<proteinExistence type="predicted"/>
<sequence length="135" mass="15656">MNIAFFLTPKKDVAYISPDSTMRQALEKMEYHRYTAIPIIDDNGKYIGTITEGDLLWKLKNTPELSFKNTSKILLKDVPRHMNNKPVSINANIEDLISIAVRQNFVPVVDDQQIFIGIIKRSEIIDYCYKFLFNK</sequence>
<evidence type="ECO:0000259" key="3">
    <source>
        <dbReference type="PROSITE" id="PS51371"/>
    </source>
</evidence>
<feature type="domain" description="CBS" evidence="3">
    <location>
        <begin position="7"/>
        <end position="65"/>
    </location>
</feature>
<dbReference type="InterPro" id="IPR051257">
    <property type="entry name" value="Diverse_CBS-Domain"/>
</dbReference>
<dbReference type="PANTHER" id="PTHR43080">
    <property type="entry name" value="CBS DOMAIN-CONTAINING PROTEIN CBSX3, MITOCHONDRIAL"/>
    <property type="match status" value="1"/>
</dbReference>
<protein>
    <submittedName>
        <fullName evidence="4">CBS domain-containing protein</fullName>
    </submittedName>
</protein>
<dbReference type="PANTHER" id="PTHR43080:SF26">
    <property type="entry name" value="REGULATORY PROTEIN"/>
    <property type="match status" value="1"/>
</dbReference>
<reference evidence="5" key="1">
    <citation type="submission" date="2016-11" db="EMBL/GenBank/DDBJ databases">
        <authorList>
            <person name="Varghese N."/>
            <person name="Submissions S."/>
        </authorList>
    </citation>
    <scope>NUCLEOTIDE SEQUENCE [LARGE SCALE GENOMIC DNA]</scope>
    <source>
        <strain evidence="5">DSM 15285</strain>
    </source>
</reference>
<evidence type="ECO:0000256" key="2">
    <source>
        <dbReference type="PROSITE-ProRule" id="PRU00703"/>
    </source>
</evidence>
<organism evidence="4 5">
    <name type="scientific">Tepidibacter thalassicus DSM 15285</name>
    <dbReference type="NCBI Taxonomy" id="1123350"/>
    <lineage>
        <taxon>Bacteria</taxon>
        <taxon>Bacillati</taxon>
        <taxon>Bacillota</taxon>
        <taxon>Clostridia</taxon>
        <taxon>Peptostreptococcales</taxon>
        <taxon>Peptostreptococcaceae</taxon>
        <taxon>Tepidibacter</taxon>
    </lineage>
</organism>
<accession>A0A1M5NQ60</accession>
<keyword evidence="5" id="KW-1185">Reference proteome</keyword>
<dbReference type="Proteomes" id="UP000242520">
    <property type="component" value="Unassembled WGS sequence"/>
</dbReference>
<dbReference type="SMART" id="SM00116">
    <property type="entry name" value="CBS"/>
    <property type="match status" value="2"/>
</dbReference>
<dbReference type="AlphaFoldDB" id="A0A1M5NQ60"/>
<gene>
    <name evidence="4" type="ORF">SAMN02744040_00164</name>
</gene>
<dbReference type="CDD" id="cd09834">
    <property type="entry name" value="CBS_pair_bac"/>
    <property type="match status" value="1"/>
</dbReference>
<dbReference type="RefSeq" id="WP_072722968.1">
    <property type="nucleotide sequence ID" value="NZ_FQXH01000005.1"/>
</dbReference>
<dbReference type="OrthoDB" id="384703at2"/>
<evidence type="ECO:0000313" key="5">
    <source>
        <dbReference type="Proteomes" id="UP000242520"/>
    </source>
</evidence>
<dbReference type="InterPro" id="IPR046342">
    <property type="entry name" value="CBS_dom_sf"/>
</dbReference>
<evidence type="ECO:0000256" key="1">
    <source>
        <dbReference type="ARBA" id="ARBA00023122"/>
    </source>
</evidence>
<dbReference type="PROSITE" id="PS51371">
    <property type="entry name" value="CBS"/>
    <property type="match status" value="1"/>
</dbReference>
<dbReference type="Pfam" id="PF00571">
    <property type="entry name" value="CBS"/>
    <property type="match status" value="2"/>
</dbReference>
<dbReference type="EMBL" id="FQXH01000005">
    <property type="protein sequence ID" value="SHG91696.1"/>
    <property type="molecule type" value="Genomic_DNA"/>
</dbReference>
<dbReference type="Gene3D" id="3.10.580.10">
    <property type="entry name" value="CBS-domain"/>
    <property type="match status" value="1"/>
</dbReference>
<evidence type="ECO:0000313" key="4">
    <source>
        <dbReference type="EMBL" id="SHG91696.1"/>
    </source>
</evidence>
<name>A0A1M5NQ60_9FIRM</name>
<dbReference type="STRING" id="1123350.SAMN02744040_00164"/>
<dbReference type="InterPro" id="IPR000644">
    <property type="entry name" value="CBS_dom"/>
</dbReference>
<dbReference type="SUPFAM" id="SSF54631">
    <property type="entry name" value="CBS-domain pair"/>
    <property type="match status" value="1"/>
</dbReference>
<keyword evidence="1 2" id="KW-0129">CBS domain</keyword>